<dbReference type="Proteomes" id="UP000007305">
    <property type="component" value="Chromosome 6"/>
</dbReference>
<keyword evidence="3" id="KW-1185">Reference proteome</keyword>
<reference evidence="2" key="3">
    <citation type="submission" date="2021-05" db="UniProtKB">
        <authorList>
            <consortium name="EnsemblPlants"/>
        </authorList>
    </citation>
    <scope>IDENTIFICATION</scope>
    <source>
        <strain evidence="2">cv. B73</strain>
    </source>
</reference>
<evidence type="ECO:0000256" key="1">
    <source>
        <dbReference type="SAM" id="Phobius"/>
    </source>
</evidence>
<evidence type="ECO:0000313" key="3">
    <source>
        <dbReference type="Proteomes" id="UP000007305"/>
    </source>
</evidence>
<keyword evidence="1" id="KW-1133">Transmembrane helix</keyword>
<accession>A0A804PZB4</accession>
<name>A0A804PZB4_MAIZE</name>
<protein>
    <submittedName>
        <fullName evidence="2">Uncharacterized protein</fullName>
    </submittedName>
</protein>
<dbReference type="EnsemblPlants" id="Zm00001eb279700_T001">
    <property type="protein sequence ID" value="Zm00001eb279700_P001"/>
    <property type="gene ID" value="Zm00001eb279700"/>
</dbReference>
<evidence type="ECO:0000313" key="2">
    <source>
        <dbReference type="EnsemblPlants" id="Zm00001eb279700_P001"/>
    </source>
</evidence>
<reference evidence="3" key="1">
    <citation type="journal article" date="2009" name="Science">
        <title>The B73 maize genome: complexity, diversity, and dynamics.</title>
        <authorList>
            <person name="Schnable P.S."/>
            <person name="Ware D."/>
            <person name="Fulton R.S."/>
            <person name="Stein J.C."/>
            <person name="Wei F."/>
            <person name="Pasternak S."/>
            <person name="Liang C."/>
            <person name="Zhang J."/>
            <person name="Fulton L."/>
            <person name="Graves T.A."/>
            <person name="Minx P."/>
            <person name="Reily A.D."/>
            <person name="Courtney L."/>
            <person name="Kruchowski S.S."/>
            <person name="Tomlinson C."/>
            <person name="Strong C."/>
            <person name="Delehaunty K."/>
            <person name="Fronick C."/>
            <person name="Courtney B."/>
            <person name="Rock S.M."/>
            <person name="Belter E."/>
            <person name="Du F."/>
            <person name="Kim K."/>
            <person name="Abbott R.M."/>
            <person name="Cotton M."/>
            <person name="Levy A."/>
            <person name="Marchetto P."/>
            <person name="Ochoa K."/>
            <person name="Jackson S.M."/>
            <person name="Gillam B."/>
            <person name="Chen W."/>
            <person name="Yan L."/>
            <person name="Higginbotham J."/>
            <person name="Cardenas M."/>
            <person name="Waligorski J."/>
            <person name="Applebaum E."/>
            <person name="Phelps L."/>
            <person name="Falcone J."/>
            <person name="Kanchi K."/>
            <person name="Thane T."/>
            <person name="Scimone A."/>
            <person name="Thane N."/>
            <person name="Henke J."/>
            <person name="Wang T."/>
            <person name="Ruppert J."/>
            <person name="Shah N."/>
            <person name="Rotter K."/>
            <person name="Hodges J."/>
            <person name="Ingenthron E."/>
            <person name="Cordes M."/>
            <person name="Kohlberg S."/>
            <person name="Sgro J."/>
            <person name="Delgado B."/>
            <person name="Mead K."/>
            <person name="Chinwalla A."/>
            <person name="Leonard S."/>
            <person name="Crouse K."/>
            <person name="Collura K."/>
            <person name="Kudrna D."/>
            <person name="Currie J."/>
            <person name="He R."/>
            <person name="Angelova A."/>
            <person name="Rajasekar S."/>
            <person name="Mueller T."/>
            <person name="Lomeli R."/>
            <person name="Scara G."/>
            <person name="Ko A."/>
            <person name="Delaney K."/>
            <person name="Wissotski M."/>
            <person name="Lopez G."/>
            <person name="Campos D."/>
            <person name="Braidotti M."/>
            <person name="Ashley E."/>
            <person name="Golser W."/>
            <person name="Kim H."/>
            <person name="Lee S."/>
            <person name="Lin J."/>
            <person name="Dujmic Z."/>
            <person name="Kim W."/>
            <person name="Talag J."/>
            <person name="Zuccolo A."/>
            <person name="Fan C."/>
            <person name="Sebastian A."/>
            <person name="Kramer M."/>
            <person name="Spiegel L."/>
            <person name="Nascimento L."/>
            <person name="Zutavern T."/>
            <person name="Miller B."/>
            <person name="Ambroise C."/>
            <person name="Muller S."/>
            <person name="Spooner W."/>
            <person name="Narechania A."/>
            <person name="Ren L."/>
            <person name="Wei S."/>
            <person name="Kumari S."/>
            <person name="Faga B."/>
            <person name="Levy M.J."/>
            <person name="McMahan L."/>
            <person name="Van Buren P."/>
            <person name="Vaughn M.W."/>
            <person name="Ying K."/>
            <person name="Yeh C.-T."/>
            <person name="Emrich S.J."/>
            <person name="Jia Y."/>
            <person name="Kalyanaraman A."/>
            <person name="Hsia A.-P."/>
            <person name="Barbazuk W.B."/>
            <person name="Baucom R.S."/>
            <person name="Brutnell T.P."/>
            <person name="Carpita N.C."/>
            <person name="Chaparro C."/>
            <person name="Chia J.-M."/>
            <person name="Deragon J.-M."/>
            <person name="Estill J.C."/>
            <person name="Fu Y."/>
            <person name="Jeddeloh J.A."/>
            <person name="Han Y."/>
            <person name="Lee H."/>
            <person name="Li P."/>
            <person name="Lisch D.R."/>
            <person name="Liu S."/>
            <person name="Liu Z."/>
            <person name="Nagel D.H."/>
            <person name="McCann M.C."/>
            <person name="SanMiguel P."/>
            <person name="Myers A.M."/>
            <person name="Nettleton D."/>
            <person name="Nguyen J."/>
            <person name="Penning B.W."/>
            <person name="Ponnala L."/>
            <person name="Schneider K.L."/>
            <person name="Schwartz D.C."/>
            <person name="Sharma A."/>
            <person name="Soderlund C."/>
            <person name="Springer N.M."/>
            <person name="Sun Q."/>
            <person name="Wang H."/>
            <person name="Waterman M."/>
            <person name="Westerman R."/>
            <person name="Wolfgruber T.K."/>
            <person name="Yang L."/>
            <person name="Yu Y."/>
            <person name="Zhang L."/>
            <person name="Zhou S."/>
            <person name="Zhu Q."/>
            <person name="Bennetzen J.L."/>
            <person name="Dawe R.K."/>
            <person name="Jiang J."/>
            <person name="Jiang N."/>
            <person name="Presting G.G."/>
            <person name="Wessler S.R."/>
            <person name="Aluru S."/>
            <person name="Martienssen R.A."/>
            <person name="Clifton S.W."/>
            <person name="McCombie W.R."/>
            <person name="Wing R.A."/>
            <person name="Wilson R.K."/>
        </authorList>
    </citation>
    <scope>NUCLEOTIDE SEQUENCE [LARGE SCALE GENOMIC DNA]</scope>
    <source>
        <strain evidence="3">cv. B73</strain>
    </source>
</reference>
<dbReference type="SUPFAM" id="SSF52343">
    <property type="entry name" value="Ferredoxin reductase-like, C-terminal NADP-linked domain"/>
    <property type="match status" value="1"/>
</dbReference>
<dbReference type="InParanoid" id="A0A804PZB4"/>
<dbReference type="AlphaFoldDB" id="A0A804PZB4"/>
<keyword evidence="1" id="KW-0472">Membrane</keyword>
<dbReference type="Gramene" id="Zm00001eb279700_T001">
    <property type="protein sequence ID" value="Zm00001eb279700_P001"/>
    <property type="gene ID" value="Zm00001eb279700"/>
</dbReference>
<reference evidence="2" key="2">
    <citation type="submission" date="2019-07" db="EMBL/GenBank/DDBJ databases">
        <authorList>
            <person name="Seetharam A."/>
            <person name="Woodhouse M."/>
            <person name="Cannon E."/>
        </authorList>
    </citation>
    <scope>NUCLEOTIDE SEQUENCE [LARGE SCALE GENOMIC DNA]</scope>
    <source>
        <strain evidence="2">cv. B73</strain>
    </source>
</reference>
<dbReference type="InterPro" id="IPR039261">
    <property type="entry name" value="FNR_nucleotide-bd"/>
</dbReference>
<keyword evidence="1" id="KW-0812">Transmembrane</keyword>
<sequence>MKAFEKFQYVDVLVPIVSFPLKYRCTSLLSMPSWATPIATTARLGAASHSNKARTNCTVLTLTMLATGTGIAPFCLFLWNMFFEKHDHYKILQPIRVLEVGAVSFMWRGEEKKIAATKGMLLGMGYIGARFDEIYTNMLKLGKVGQDSSWKLLDAVRETGLIFFRAPMEDKLQFTCDPTRDAISECGRNTPPPRPRDLPTLAAILKAEPLKPPPPQRRLGDLLREAQDDNDNDTAVDGLSRDDSLRMGAEANRCCVLRLARAISCNGRTQRK</sequence>
<proteinExistence type="predicted"/>
<organism evidence="2 3">
    <name type="scientific">Zea mays</name>
    <name type="common">Maize</name>
    <dbReference type="NCBI Taxonomy" id="4577"/>
    <lineage>
        <taxon>Eukaryota</taxon>
        <taxon>Viridiplantae</taxon>
        <taxon>Streptophyta</taxon>
        <taxon>Embryophyta</taxon>
        <taxon>Tracheophyta</taxon>
        <taxon>Spermatophyta</taxon>
        <taxon>Magnoliopsida</taxon>
        <taxon>Liliopsida</taxon>
        <taxon>Poales</taxon>
        <taxon>Poaceae</taxon>
        <taxon>PACMAD clade</taxon>
        <taxon>Panicoideae</taxon>
        <taxon>Andropogonodae</taxon>
        <taxon>Andropogoneae</taxon>
        <taxon>Tripsacinae</taxon>
        <taxon>Zea</taxon>
    </lineage>
</organism>
<feature type="transmembrane region" description="Helical" evidence="1">
    <location>
        <begin position="59"/>
        <end position="82"/>
    </location>
</feature>